<gene>
    <name evidence="3" type="ORF">CK820_G0021147</name>
</gene>
<proteinExistence type="predicted"/>
<dbReference type="SMART" id="SM00456">
    <property type="entry name" value="WW"/>
    <property type="match status" value="1"/>
</dbReference>
<dbReference type="Pfam" id="PF00397">
    <property type="entry name" value="WW"/>
    <property type="match status" value="1"/>
</dbReference>
<feature type="compositionally biased region" description="Polar residues" evidence="1">
    <location>
        <begin position="32"/>
        <end position="43"/>
    </location>
</feature>
<evidence type="ECO:0000313" key="4">
    <source>
        <dbReference type="Proteomes" id="UP000236370"/>
    </source>
</evidence>
<accession>A0A2J8MGT7</accession>
<dbReference type="SMR" id="A0A2J8MGT7"/>
<dbReference type="Proteomes" id="UP000236370">
    <property type="component" value="Unassembled WGS sequence"/>
</dbReference>
<feature type="domain" description="WW" evidence="2">
    <location>
        <begin position="13"/>
        <end position="46"/>
    </location>
</feature>
<dbReference type="AlphaFoldDB" id="A0A2J8MGT7"/>
<dbReference type="EMBL" id="NBAG03000258">
    <property type="protein sequence ID" value="PNI58728.1"/>
    <property type="molecule type" value="Genomic_DNA"/>
</dbReference>
<feature type="compositionally biased region" description="Polar residues" evidence="1">
    <location>
        <begin position="86"/>
        <end position="106"/>
    </location>
</feature>
<dbReference type="Gene3D" id="2.20.70.10">
    <property type="match status" value="1"/>
</dbReference>
<protein>
    <submittedName>
        <fullName evidence="3">GAS7 isoform 19</fullName>
    </submittedName>
</protein>
<evidence type="ECO:0000256" key="1">
    <source>
        <dbReference type="SAM" id="MobiDB-lite"/>
    </source>
</evidence>
<feature type="region of interest" description="Disordered" evidence="1">
    <location>
        <begin position="1"/>
        <end position="106"/>
    </location>
</feature>
<comment type="caution">
    <text evidence="3">The sequence shown here is derived from an EMBL/GenBank/DDBJ whole genome shotgun (WGS) entry which is preliminary data.</text>
</comment>
<feature type="non-terminal residue" evidence="3">
    <location>
        <position position="106"/>
    </location>
</feature>
<dbReference type="PROSITE" id="PS50020">
    <property type="entry name" value="WW_DOMAIN_2"/>
    <property type="match status" value="1"/>
</dbReference>
<reference evidence="3 4" key="1">
    <citation type="submission" date="2017-12" db="EMBL/GenBank/DDBJ databases">
        <title>High-resolution comparative analysis of great ape genomes.</title>
        <authorList>
            <person name="Pollen A."/>
            <person name="Hastie A."/>
            <person name="Hormozdiari F."/>
            <person name="Dougherty M."/>
            <person name="Liu R."/>
            <person name="Chaisson M."/>
            <person name="Hoppe E."/>
            <person name="Hill C."/>
            <person name="Pang A."/>
            <person name="Hillier L."/>
            <person name="Baker C."/>
            <person name="Armstrong J."/>
            <person name="Shendure J."/>
            <person name="Paten B."/>
            <person name="Wilson R."/>
            <person name="Chao H."/>
            <person name="Schneider V."/>
            <person name="Ventura M."/>
            <person name="Kronenberg Z."/>
            <person name="Murali S."/>
            <person name="Gordon D."/>
            <person name="Cantsilieris S."/>
            <person name="Munson K."/>
            <person name="Nelson B."/>
            <person name="Raja A."/>
            <person name="Underwood J."/>
            <person name="Diekhans M."/>
            <person name="Fiddes I."/>
            <person name="Haussler D."/>
            <person name="Eichler E."/>
        </authorList>
    </citation>
    <scope>NUCLEOTIDE SEQUENCE [LARGE SCALE GENOMIC DNA]</scope>
    <source>
        <strain evidence="3">Yerkes chimp pedigree #C0471</strain>
    </source>
</reference>
<dbReference type="Pfam" id="PF16623">
    <property type="entry name" value="WW_FCH_linker"/>
    <property type="match status" value="1"/>
</dbReference>
<dbReference type="SUPFAM" id="SSF51045">
    <property type="entry name" value="WW domain"/>
    <property type="match status" value="1"/>
</dbReference>
<sequence length="106" mass="11294">MVPPPPGEESQTVILPPGWQSYLSPQGRRYYVNTTTNETTWERPSSSPGIPASPGSHRSSLPPTVNGYHASGTPAHPPETAHMSVRKSTGDSQNLGSSSPSKKQSK</sequence>
<dbReference type="InterPro" id="IPR001202">
    <property type="entry name" value="WW_dom"/>
</dbReference>
<dbReference type="PROSITE" id="PS01159">
    <property type="entry name" value="WW_DOMAIN_1"/>
    <property type="match status" value="1"/>
</dbReference>
<name>A0A2J8MGT7_PANTR</name>
<evidence type="ECO:0000259" key="2">
    <source>
        <dbReference type="PROSITE" id="PS50020"/>
    </source>
</evidence>
<feature type="compositionally biased region" description="Low complexity" evidence="1">
    <location>
        <begin position="44"/>
        <end position="56"/>
    </location>
</feature>
<evidence type="ECO:0000313" key="3">
    <source>
        <dbReference type="EMBL" id="PNI58728.1"/>
    </source>
</evidence>
<dbReference type="InterPro" id="IPR036020">
    <property type="entry name" value="WW_dom_sf"/>
</dbReference>
<dbReference type="FunFam" id="2.20.70.10:FF:000033">
    <property type="entry name" value="Growth arrest specific 7"/>
    <property type="match status" value="1"/>
</dbReference>
<organism evidence="3 4">
    <name type="scientific">Pan troglodytes</name>
    <name type="common">Chimpanzee</name>
    <dbReference type="NCBI Taxonomy" id="9598"/>
    <lineage>
        <taxon>Eukaryota</taxon>
        <taxon>Metazoa</taxon>
        <taxon>Chordata</taxon>
        <taxon>Craniata</taxon>
        <taxon>Vertebrata</taxon>
        <taxon>Euteleostomi</taxon>
        <taxon>Mammalia</taxon>
        <taxon>Eutheria</taxon>
        <taxon>Euarchontoglires</taxon>
        <taxon>Primates</taxon>
        <taxon>Haplorrhini</taxon>
        <taxon>Catarrhini</taxon>
        <taxon>Hominidae</taxon>
        <taxon>Pan</taxon>
    </lineage>
</organism>